<sequence>MRDCEAALRHASRENQVCAYRPIGQDSTIAAEHRLATYGSLAPGRVNHYQLAGLEGTWRKGTVRGTLVESGWEAALGFPGLLLDESGVAAVNVLLFESPDRPLGTARRIRRGGGIAVYGRRSVRLMGN</sequence>
<dbReference type="HOGENOM" id="CLU_1957790_0_0_5"/>
<organism evidence="1 2">
    <name type="scientific">Rhizobium gallicum bv. gallicum R602sp</name>
    <dbReference type="NCBI Taxonomy" id="1041138"/>
    <lineage>
        <taxon>Bacteria</taxon>
        <taxon>Pseudomonadati</taxon>
        <taxon>Pseudomonadota</taxon>
        <taxon>Alphaproteobacteria</taxon>
        <taxon>Hyphomicrobiales</taxon>
        <taxon>Rhizobiaceae</taxon>
        <taxon>Rhizobium/Agrobacterium group</taxon>
        <taxon>Rhizobium</taxon>
    </lineage>
</organism>
<name>A0A0B4XFI0_9HYPH</name>
<dbReference type="EMBL" id="CP006880">
    <property type="protein sequence ID" value="AJD45861.1"/>
    <property type="molecule type" value="Genomic_DNA"/>
</dbReference>
<keyword evidence="2" id="KW-1185">Reference proteome</keyword>
<dbReference type="InterPro" id="IPR036568">
    <property type="entry name" value="GGCT-like_sf"/>
</dbReference>
<dbReference type="AlphaFoldDB" id="A0A0B4XFI0"/>
<evidence type="ECO:0000313" key="1">
    <source>
        <dbReference type="EMBL" id="AJD45861.1"/>
    </source>
</evidence>
<dbReference type="SUPFAM" id="SSF110857">
    <property type="entry name" value="Gamma-glutamyl cyclotransferase-like"/>
    <property type="match status" value="1"/>
</dbReference>
<reference evidence="1 2" key="1">
    <citation type="submission" date="2013-11" db="EMBL/GenBank/DDBJ databases">
        <title>Complete genome sequence of Rhizobium gallicum bv. gallicum R602.</title>
        <authorList>
            <person name="Bustos P."/>
            <person name="Santamaria R.I."/>
            <person name="Lozano L."/>
            <person name="Acosta J.L."/>
            <person name="Ormeno-Orrillo E."/>
            <person name="Rogel M.A."/>
            <person name="Romero D."/>
            <person name="Cevallos M.A."/>
            <person name="Martinez-Romero E."/>
            <person name="Gonzalez V."/>
        </authorList>
    </citation>
    <scope>NUCLEOTIDE SEQUENCE [LARGE SCALE GENOMIC DNA]</scope>
    <source>
        <strain evidence="1 2">R602</strain>
        <plasmid evidence="1 2">pRgalR602c</plasmid>
    </source>
</reference>
<geneLocation type="plasmid" evidence="1 2">
    <name>pRgalR602c</name>
</geneLocation>
<dbReference type="KEGG" id="rga:RGR602_PC01837"/>
<gene>
    <name evidence="1" type="ORF">RGR602_PC01837</name>
</gene>
<accession>A0A0B4XFI0</accession>
<protein>
    <submittedName>
        <fullName evidence="1">Uncharacterized protein</fullName>
    </submittedName>
</protein>
<proteinExistence type="predicted"/>
<evidence type="ECO:0000313" key="2">
    <source>
        <dbReference type="Proteomes" id="UP000031368"/>
    </source>
</evidence>
<dbReference type="Gene3D" id="3.10.490.10">
    <property type="entry name" value="Gamma-glutamyl cyclotransferase-like"/>
    <property type="match status" value="1"/>
</dbReference>
<keyword evidence="1" id="KW-0614">Plasmid</keyword>
<dbReference type="Proteomes" id="UP000031368">
    <property type="component" value="Plasmid pRgalR602c"/>
</dbReference>